<dbReference type="EMBL" id="VLTL01000042">
    <property type="protein sequence ID" value="KAA0166091.1"/>
    <property type="molecule type" value="Genomic_DNA"/>
</dbReference>
<dbReference type="OrthoDB" id="626167at2759"/>
<evidence type="ECO:0000313" key="7">
    <source>
        <dbReference type="EMBL" id="KAA0149413.1"/>
    </source>
</evidence>
<feature type="compositionally biased region" description="Acidic residues" evidence="6">
    <location>
        <begin position="483"/>
        <end position="492"/>
    </location>
</feature>
<dbReference type="Proteomes" id="UP000323011">
    <property type="component" value="Unassembled WGS sequence"/>
</dbReference>
<dbReference type="PANTHER" id="PTHR46630:SF1">
    <property type="entry name" value="TETRATRICOPEPTIDE REPEAT PROTEIN 29"/>
    <property type="match status" value="1"/>
</dbReference>
<evidence type="ECO:0000313" key="12">
    <source>
        <dbReference type="Proteomes" id="UP000323011"/>
    </source>
</evidence>
<dbReference type="PANTHER" id="PTHR46630">
    <property type="entry name" value="TETRATRICOPEPTIDE REPEAT PROTEIN 29"/>
    <property type="match status" value="1"/>
</dbReference>
<evidence type="ECO:0000256" key="3">
    <source>
        <dbReference type="ARBA" id="ARBA00022737"/>
    </source>
</evidence>
<keyword evidence="4" id="KW-0802">TPR repeat</keyword>
<feature type="region of interest" description="Disordered" evidence="6">
    <location>
        <begin position="1"/>
        <end position="49"/>
    </location>
</feature>
<dbReference type="Pfam" id="PF13424">
    <property type="entry name" value="TPR_12"/>
    <property type="match status" value="1"/>
</dbReference>
<evidence type="ECO:0000256" key="1">
    <source>
        <dbReference type="ARBA" id="ARBA00004496"/>
    </source>
</evidence>
<dbReference type="Proteomes" id="UP000325113">
    <property type="component" value="Unassembled WGS sequence"/>
</dbReference>
<dbReference type="OMA" id="QLAWMSG"/>
<keyword evidence="12" id="KW-1185">Reference proteome</keyword>
<evidence type="ECO:0000256" key="6">
    <source>
        <dbReference type="SAM" id="MobiDB-lite"/>
    </source>
</evidence>
<gene>
    <name evidence="10" type="ORF">FNF27_05425</name>
    <name evidence="8" type="ORF">FNF28_03259</name>
    <name evidence="7" type="ORF">FNF29_05966</name>
    <name evidence="9" type="ORF">FNF31_01028</name>
</gene>
<comment type="caution">
    <text evidence="10">The sequence shown here is derived from an EMBL/GenBank/DDBJ whole genome shotgun (WGS) entry which is preliminary data.</text>
</comment>
<dbReference type="EMBL" id="VLTM01000006">
    <property type="protein sequence ID" value="KAA0167142.1"/>
    <property type="molecule type" value="Genomic_DNA"/>
</dbReference>
<evidence type="ECO:0000313" key="13">
    <source>
        <dbReference type="Proteomes" id="UP000324907"/>
    </source>
</evidence>
<evidence type="ECO:0000313" key="8">
    <source>
        <dbReference type="EMBL" id="KAA0166091.1"/>
    </source>
</evidence>
<feature type="compositionally biased region" description="Polar residues" evidence="6">
    <location>
        <begin position="1"/>
        <end position="15"/>
    </location>
</feature>
<evidence type="ECO:0000313" key="14">
    <source>
        <dbReference type="Proteomes" id="UP000325113"/>
    </source>
</evidence>
<proteinExistence type="predicted"/>
<evidence type="ECO:0000256" key="4">
    <source>
        <dbReference type="ARBA" id="ARBA00022803"/>
    </source>
</evidence>
<feature type="region of interest" description="Disordered" evidence="6">
    <location>
        <begin position="471"/>
        <end position="492"/>
    </location>
</feature>
<dbReference type="GO" id="GO:0005929">
    <property type="term" value="C:cilium"/>
    <property type="evidence" value="ECO:0007669"/>
    <property type="project" value="TreeGrafter"/>
</dbReference>
<dbReference type="Gene3D" id="1.25.40.10">
    <property type="entry name" value="Tetratricopeptide repeat domain"/>
    <property type="match status" value="1"/>
</dbReference>
<dbReference type="InterPro" id="IPR051476">
    <property type="entry name" value="Bac_ResReg_Asp_Phosphatase"/>
</dbReference>
<sequence length="492" mass="51835">MRTSGNASLTASMGPQRSRRQRARANKADAADATFPSALPPSPATPTHDRRSVAVGLLRDGFVQSFVDIFYLFHDESPSSGKAEGAPLAADTLRPPTAAAAGAEASDEGEYKNGEAQSAAAAAVASSRGAPASASDLIYVRTCLAEAEAATRAQRKHAVMENYTRLADHFGARRQAKTALYFRTKAAEVARLTDDVLEEPKALLSLGITELAEGEAHRAVRTLEGCLDLVGEHMRATDVKPGVADQLTAMRSKAHSLLLEAYAASSGALSAGGDLAEALAAELRALQVAQEAGDKAAEAAAQLRAGRLCLRLERPAKALTYLRNYMALFGEAQRDGRELTGSEAAFSALAEAYELAGRPDEALATLGQFAEASERIGDSLSVAEARQRLGVAQLRRGRTAKAVLELQQSFEVRRALVGQGTGQRSDLAAARVSLGLARASASSRHLLRVVATDLTALLRWKTLRVESALAVPEAAPTRTGDAAAEEGEDEDP</sequence>
<evidence type="ECO:0000313" key="10">
    <source>
        <dbReference type="EMBL" id="KAA0173076.1"/>
    </source>
</evidence>
<dbReference type="Proteomes" id="UP000324907">
    <property type="component" value="Unassembled WGS sequence"/>
</dbReference>
<dbReference type="EMBL" id="VLTO01000038">
    <property type="protein sequence ID" value="KAA0173076.1"/>
    <property type="molecule type" value="Genomic_DNA"/>
</dbReference>
<dbReference type="SUPFAM" id="SSF48452">
    <property type="entry name" value="TPR-like"/>
    <property type="match status" value="1"/>
</dbReference>
<evidence type="ECO:0000256" key="2">
    <source>
        <dbReference type="ARBA" id="ARBA00022490"/>
    </source>
</evidence>
<dbReference type="AlphaFoldDB" id="A0A5A8E5R3"/>
<evidence type="ECO:0000313" key="9">
    <source>
        <dbReference type="EMBL" id="KAA0167142.1"/>
    </source>
</evidence>
<evidence type="ECO:0000256" key="5">
    <source>
        <dbReference type="ARBA" id="ARBA00040665"/>
    </source>
</evidence>
<keyword evidence="2" id="KW-0963">Cytoplasm</keyword>
<dbReference type="InterPro" id="IPR011990">
    <property type="entry name" value="TPR-like_helical_dom_sf"/>
</dbReference>
<protein>
    <recommendedName>
        <fullName evidence="5">Tetratricopeptide repeat protein 29</fullName>
    </recommendedName>
</protein>
<dbReference type="Proteomes" id="UP000322899">
    <property type="component" value="Unassembled WGS sequence"/>
</dbReference>
<name>A0A5A8E5R3_CAFRO</name>
<evidence type="ECO:0000313" key="11">
    <source>
        <dbReference type="Proteomes" id="UP000322899"/>
    </source>
</evidence>
<dbReference type="GO" id="GO:0003341">
    <property type="term" value="P:cilium movement"/>
    <property type="evidence" value="ECO:0007669"/>
    <property type="project" value="TreeGrafter"/>
</dbReference>
<dbReference type="EMBL" id="VLTN01000043">
    <property type="protein sequence ID" value="KAA0149413.1"/>
    <property type="molecule type" value="Genomic_DNA"/>
</dbReference>
<comment type="subcellular location">
    <subcellularLocation>
        <location evidence="1">Cytoplasm</location>
    </subcellularLocation>
</comment>
<accession>A0A5A8E5R3</accession>
<reference evidence="11 12" key="1">
    <citation type="submission" date="2019-07" db="EMBL/GenBank/DDBJ databases">
        <title>Genomes of Cafeteria roenbergensis.</title>
        <authorList>
            <person name="Fischer M.G."/>
            <person name="Hackl T."/>
            <person name="Roman M."/>
        </authorList>
    </citation>
    <scope>NUCLEOTIDE SEQUENCE [LARGE SCALE GENOMIC DNA]</scope>
    <source>
        <strain evidence="7 12">BVI</strain>
        <strain evidence="9 14">Cflag</strain>
        <strain evidence="10 11">E4-10P</strain>
        <strain evidence="8 13">RCC970-E3</strain>
    </source>
</reference>
<keyword evidence="3" id="KW-0677">Repeat</keyword>
<dbReference type="GO" id="GO:0005737">
    <property type="term" value="C:cytoplasm"/>
    <property type="evidence" value="ECO:0007669"/>
    <property type="project" value="UniProtKB-SubCell"/>
</dbReference>
<organism evidence="10 11">
    <name type="scientific">Cafeteria roenbergensis</name>
    <name type="common">Marine flagellate</name>
    <dbReference type="NCBI Taxonomy" id="33653"/>
    <lineage>
        <taxon>Eukaryota</taxon>
        <taxon>Sar</taxon>
        <taxon>Stramenopiles</taxon>
        <taxon>Bigyra</taxon>
        <taxon>Opalozoa</taxon>
        <taxon>Bicosoecida</taxon>
        <taxon>Cafeteriaceae</taxon>
        <taxon>Cafeteria</taxon>
    </lineage>
</organism>